<reference evidence="1" key="1">
    <citation type="submission" date="2023-01" db="EMBL/GenBank/DDBJ databases">
        <title>Colletotrichum chrysophilum M932 genome sequence.</title>
        <authorList>
            <person name="Baroncelli R."/>
        </authorList>
    </citation>
    <scope>NUCLEOTIDE SEQUENCE</scope>
    <source>
        <strain evidence="1">M932</strain>
    </source>
</reference>
<organism evidence="1 2">
    <name type="scientific">Colletotrichum chrysophilum</name>
    <dbReference type="NCBI Taxonomy" id="1836956"/>
    <lineage>
        <taxon>Eukaryota</taxon>
        <taxon>Fungi</taxon>
        <taxon>Dikarya</taxon>
        <taxon>Ascomycota</taxon>
        <taxon>Pezizomycotina</taxon>
        <taxon>Sordariomycetes</taxon>
        <taxon>Hypocreomycetidae</taxon>
        <taxon>Glomerellales</taxon>
        <taxon>Glomerellaceae</taxon>
        <taxon>Colletotrichum</taxon>
        <taxon>Colletotrichum gloeosporioides species complex</taxon>
    </lineage>
</organism>
<gene>
    <name evidence="1" type="ORF">CCHR01_03019</name>
</gene>
<comment type="caution">
    <text evidence="1">The sequence shown here is derived from an EMBL/GenBank/DDBJ whole genome shotgun (WGS) entry which is preliminary data.</text>
</comment>
<accession>A0AAD9ATK5</accession>
<dbReference type="EMBL" id="JAQOWY010000039">
    <property type="protein sequence ID" value="KAK1854288.1"/>
    <property type="molecule type" value="Genomic_DNA"/>
</dbReference>
<dbReference type="Proteomes" id="UP001243330">
    <property type="component" value="Unassembled WGS sequence"/>
</dbReference>
<dbReference type="AlphaFoldDB" id="A0AAD9ATK5"/>
<name>A0AAD9ATK5_9PEZI</name>
<keyword evidence="2" id="KW-1185">Reference proteome</keyword>
<evidence type="ECO:0000313" key="2">
    <source>
        <dbReference type="Proteomes" id="UP001243330"/>
    </source>
</evidence>
<evidence type="ECO:0000313" key="1">
    <source>
        <dbReference type="EMBL" id="KAK1854288.1"/>
    </source>
</evidence>
<protein>
    <submittedName>
        <fullName evidence="1">Uncharacterized protein</fullName>
    </submittedName>
</protein>
<sequence length="278" mass="31054">MSVPMRPQGDNANYIKGEVFLLCCFCRHYHHFVIVNIHHQLSSVSMPIQVVYSVSPHTNQPTKSPPIMSSTICKKSIDSTMSHFTLSMGQASVQNNVSMWTTLSQCYDEIAKTFALQDPDSIITNPASISAVVHATFDHDAHQLIEQGHSSMLHGIDDVTKAHMLAQAVAGMVAFFRKLATHHEHGPVTQATFDRDVRRFAECELRAAMIRKIEESRIFGRCYTKSQIADLIMDAVEGKVNDAEFVSEDEYQNAIGWATELPARNMGLPWGFTIMALN</sequence>
<proteinExistence type="predicted"/>